<dbReference type="EMBL" id="JAKMXF010000314">
    <property type="protein sequence ID" value="KAI6650093.1"/>
    <property type="molecule type" value="Genomic_DNA"/>
</dbReference>
<keyword evidence="6" id="KW-1185">Reference proteome</keyword>
<sequence length="79" mass="9004">MVKIRTHVDPITGCNVPYTPVGRFIHIPPQGPRTDWAGNFGKPWWVDDQYMIGKLSDKTKKVIILDTLISKEQVIEVTL</sequence>
<comment type="caution">
    <text evidence="5">The sequence shown here is derived from an EMBL/GenBank/DDBJ whole genome shotgun (WGS) entry which is preliminary data.</text>
</comment>
<evidence type="ECO:0000313" key="6">
    <source>
        <dbReference type="Proteomes" id="UP001165289"/>
    </source>
</evidence>
<dbReference type="PANTHER" id="PTHR21281">
    <property type="entry name" value="CYTOCHROME B5 DOMAIN-CONTAINING PROTEIN 1"/>
    <property type="match status" value="1"/>
</dbReference>
<accession>A0AAV7JN23</accession>
<reference evidence="5 6" key="1">
    <citation type="journal article" date="2023" name="BMC Biol.">
        <title>The compact genome of the sponge Oopsacas minuta (Hexactinellida) is lacking key metazoan core genes.</title>
        <authorList>
            <person name="Santini S."/>
            <person name="Schenkelaars Q."/>
            <person name="Jourda C."/>
            <person name="Duchesne M."/>
            <person name="Belahbib H."/>
            <person name="Rocher C."/>
            <person name="Selva M."/>
            <person name="Riesgo A."/>
            <person name="Vervoort M."/>
            <person name="Leys S.P."/>
            <person name="Kodjabachian L."/>
            <person name="Le Bivic A."/>
            <person name="Borchiellini C."/>
            <person name="Claverie J.M."/>
            <person name="Renard E."/>
        </authorList>
    </citation>
    <scope>NUCLEOTIDE SEQUENCE [LARGE SCALE GENOMIC DNA]</scope>
    <source>
        <strain evidence="5">SPO-2</strain>
    </source>
</reference>
<evidence type="ECO:0000256" key="3">
    <source>
        <dbReference type="ARBA" id="ARBA00023004"/>
    </source>
</evidence>
<evidence type="ECO:0000313" key="5">
    <source>
        <dbReference type="EMBL" id="KAI6650093.1"/>
    </source>
</evidence>
<dbReference type="GO" id="GO:0046872">
    <property type="term" value="F:metal ion binding"/>
    <property type="evidence" value="ECO:0007669"/>
    <property type="project" value="UniProtKB-KW"/>
</dbReference>
<keyword evidence="3" id="KW-0408">Iron</keyword>
<evidence type="ECO:0000256" key="4">
    <source>
        <dbReference type="ARBA" id="ARBA00038168"/>
    </source>
</evidence>
<proteinExistence type="inferred from homology"/>
<comment type="similarity">
    <text evidence="4">Belongs to the cytochrome b5 family.</text>
</comment>
<dbReference type="InterPro" id="IPR052320">
    <property type="entry name" value="Cytochrome_b5_domain"/>
</dbReference>
<evidence type="ECO:0000256" key="2">
    <source>
        <dbReference type="ARBA" id="ARBA00022723"/>
    </source>
</evidence>
<dbReference type="PANTHER" id="PTHR21281:SF0">
    <property type="entry name" value="CYTOCHROME B5 DOMAIN-CONTAINING PROTEIN 1"/>
    <property type="match status" value="1"/>
</dbReference>
<keyword evidence="2" id="KW-0479">Metal-binding</keyword>
<protein>
    <submittedName>
        <fullName evidence="5">Uncharacterized protein</fullName>
    </submittedName>
</protein>
<organism evidence="5 6">
    <name type="scientific">Oopsacas minuta</name>
    <dbReference type="NCBI Taxonomy" id="111878"/>
    <lineage>
        <taxon>Eukaryota</taxon>
        <taxon>Metazoa</taxon>
        <taxon>Porifera</taxon>
        <taxon>Hexactinellida</taxon>
        <taxon>Hexasterophora</taxon>
        <taxon>Lyssacinosida</taxon>
        <taxon>Leucopsacidae</taxon>
        <taxon>Oopsacas</taxon>
    </lineage>
</organism>
<keyword evidence="1" id="KW-0349">Heme</keyword>
<dbReference type="Proteomes" id="UP001165289">
    <property type="component" value="Unassembled WGS sequence"/>
</dbReference>
<dbReference type="AlphaFoldDB" id="A0AAV7JN23"/>
<gene>
    <name evidence="5" type="ORF">LOD99_6175</name>
</gene>
<name>A0AAV7JN23_9METZ</name>
<evidence type="ECO:0000256" key="1">
    <source>
        <dbReference type="ARBA" id="ARBA00022617"/>
    </source>
</evidence>